<dbReference type="PANTHER" id="PTHR45339:SF1">
    <property type="entry name" value="HYBRID SIGNAL TRANSDUCTION HISTIDINE KINASE J"/>
    <property type="match status" value="1"/>
</dbReference>
<name>A0A8H5BI99_9AGAR</name>
<feature type="region of interest" description="Disordered" evidence="4">
    <location>
        <begin position="466"/>
        <end position="530"/>
    </location>
</feature>
<feature type="compositionally biased region" description="Low complexity" evidence="4">
    <location>
        <begin position="363"/>
        <end position="395"/>
    </location>
</feature>
<feature type="compositionally biased region" description="Low complexity" evidence="4">
    <location>
        <begin position="307"/>
        <end position="316"/>
    </location>
</feature>
<dbReference type="PROSITE" id="PS50110">
    <property type="entry name" value="RESPONSE_REGULATORY"/>
    <property type="match status" value="1"/>
</dbReference>
<feature type="compositionally biased region" description="Low complexity" evidence="4">
    <location>
        <begin position="180"/>
        <end position="212"/>
    </location>
</feature>
<reference evidence="6 7" key="1">
    <citation type="journal article" date="2020" name="ISME J.">
        <title>Uncovering the hidden diversity of litter-decomposition mechanisms in mushroom-forming fungi.</title>
        <authorList>
            <person name="Floudas D."/>
            <person name="Bentzer J."/>
            <person name="Ahren D."/>
            <person name="Johansson T."/>
            <person name="Persson P."/>
            <person name="Tunlid A."/>
        </authorList>
    </citation>
    <scope>NUCLEOTIDE SEQUENCE [LARGE SCALE GENOMIC DNA]</scope>
    <source>
        <strain evidence="6 7">CBS 101986</strain>
    </source>
</reference>
<feature type="compositionally biased region" description="Polar residues" evidence="4">
    <location>
        <begin position="110"/>
        <end position="131"/>
    </location>
</feature>
<accession>A0A8H5BI99</accession>
<evidence type="ECO:0000256" key="4">
    <source>
        <dbReference type="SAM" id="MobiDB-lite"/>
    </source>
</evidence>
<evidence type="ECO:0000256" key="2">
    <source>
        <dbReference type="ARBA" id="ARBA00023012"/>
    </source>
</evidence>
<feature type="compositionally biased region" description="Polar residues" evidence="4">
    <location>
        <begin position="397"/>
        <end position="407"/>
    </location>
</feature>
<feature type="modified residue" description="4-aspartylphosphate" evidence="3">
    <location>
        <position position="596"/>
    </location>
</feature>
<dbReference type="CDD" id="cd17546">
    <property type="entry name" value="REC_hyHK_CKI1_RcsC-like"/>
    <property type="match status" value="1"/>
</dbReference>
<feature type="compositionally biased region" description="Basic and acidic residues" evidence="4">
    <location>
        <begin position="798"/>
        <end position="821"/>
    </location>
</feature>
<keyword evidence="2" id="KW-0902">Two-component regulatory system</keyword>
<keyword evidence="1 3" id="KW-0597">Phosphoprotein</keyword>
<feature type="region of interest" description="Disordered" evidence="4">
    <location>
        <begin position="254"/>
        <end position="426"/>
    </location>
</feature>
<dbReference type="AlphaFoldDB" id="A0A8H5BI99"/>
<feature type="compositionally biased region" description="Gly residues" evidence="4">
    <location>
        <begin position="265"/>
        <end position="282"/>
    </location>
</feature>
<evidence type="ECO:0000259" key="5">
    <source>
        <dbReference type="PROSITE" id="PS50110"/>
    </source>
</evidence>
<proteinExistence type="predicted"/>
<feature type="region of interest" description="Disordered" evidence="4">
    <location>
        <begin position="786"/>
        <end position="821"/>
    </location>
</feature>
<dbReference type="Gene3D" id="3.40.50.2300">
    <property type="match status" value="1"/>
</dbReference>
<gene>
    <name evidence="6" type="ORF">D9619_012942</name>
</gene>
<feature type="region of interest" description="Disordered" evidence="4">
    <location>
        <begin position="174"/>
        <end position="219"/>
    </location>
</feature>
<feature type="compositionally biased region" description="Low complexity" evidence="4">
    <location>
        <begin position="495"/>
        <end position="505"/>
    </location>
</feature>
<comment type="caution">
    <text evidence="6">The sequence shown here is derived from an EMBL/GenBank/DDBJ whole genome shotgun (WGS) entry which is preliminary data.</text>
</comment>
<organism evidence="6 7">
    <name type="scientific">Psilocybe cf. subviscida</name>
    <dbReference type="NCBI Taxonomy" id="2480587"/>
    <lineage>
        <taxon>Eukaryota</taxon>
        <taxon>Fungi</taxon>
        <taxon>Dikarya</taxon>
        <taxon>Basidiomycota</taxon>
        <taxon>Agaricomycotina</taxon>
        <taxon>Agaricomycetes</taxon>
        <taxon>Agaricomycetidae</taxon>
        <taxon>Agaricales</taxon>
        <taxon>Agaricineae</taxon>
        <taxon>Strophariaceae</taxon>
        <taxon>Psilocybe</taxon>
    </lineage>
</organism>
<feature type="compositionally biased region" description="Low complexity" evidence="4">
    <location>
        <begin position="516"/>
        <end position="525"/>
    </location>
</feature>
<dbReference type="GO" id="GO:0000160">
    <property type="term" value="P:phosphorelay signal transduction system"/>
    <property type="evidence" value="ECO:0007669"/>
    <property type="project" value="UniProtKB-KW"/>
</dbReference>
<feature type="compositionally biased region" description="Basic and acidic residues" evidence="4">
    <location>
        <begin position="322"/>
        <end position="335"/>
    </location>
</feature>
<keyword evidence="7" id="KW-1185">Reference proteome</keyword>
<dbReference type="Pfam" id="PF00072">
    <property type="entry name" value="Response_reg"/>
    <property type="match status" value="1"/>
</dbReference>
<dbReference type="EMBL" id="JAACJJ010000017">
    <property type="protein sequence ID" value="KAF5323792.1"/>
    <property type="molecule type" value="Genomic_DNA"/>
</dbReference>
<sequence length="821" mass="87608">MFVFSHRVSFGTPDCLILRASTGLLIFCSATRLVDALWAYAPLDLMLVCVDCSQHGGPLSYQNHLALFAGAWVCDHDRFPDPYLTSFVSTRSPLCLPGLCKGKAQSPTALRSGLQLPSGSSENTSLQQQGITPREKLRQQLQAHLLASQQATGSSGTSSASQLLLQLQQQKQQQQDRQDQQQQQQQGQLQQPQAQAQQRSSSFAFSDGAFADPNPFLPPQTVQRILAPAAGGSGQGFSGEEVGRATLLQMSELSRRATSRRGGQPLPGGSGNTADGGTGGQLWNGMHYNASGEYRQDMVPGAPGPSPQQQQQPQAQVMGFEQTRDVDIDYDEQRRRSSLRQTEYQPGRDSPEEYVMPSPPNPIQQTQQQVAQPTIQPSAPQQRDQPQQQQSSAGQYTPFSASPSNPWASMMASPFNMPEGANPSGEVMTHEGLQVYTVGHLLPRNTTVNDDHGNWSFDPNALRSGPSLISGGMPVGDGSKTNASNSPTYSGGDVGAQSASSAGFSGPLGSPEQATAASASSSSSAPTGQKLRVRRSTFVPGWAVPPRVLLVDDDAVSRRLSSKFLKVFGCTIDVAVDGIGAVNKMNLEKYDLVLMDIVMPKLDGVSATNLIRKFDQGTPIISMTSNSKPNEIMTYYSSGMNDILPKPFTKEGLLDMLEKHLMHLKVMQQMSKIGRPLTGTGPPLSDTSFEQALTANAQNLFLGSSSSVAGATGGAYTGAPSPFNFNIFGGSGGDEDGEVGAAERINPLAGMGLTDEQYGIILQNIVNGEGFMGAMEGAGFNGLSSTSSIVEMPSGSGSEKRPLEDAVDDREGKRSRFEVIE</sequence>
<evidence type="ECO:0000313" key="6">
    <source>
        <dbReference type="EMBL" id="KAF5323792.1"/>
    </source>
</evidence>
<dbReference type="OrthoDB" id="60033at2759"/>
<dbReference type="InterPro" id="IPR011006">
    <property type="entry name" value="CheY-like_superfamily"/>
</dbReference>
<dbReference type="Proteomes" id="UP000567179">
    <property type="component" value="Unassembled WGS sequence"/>
</dbReference>
<dbReference type="InterPro" id="IPR001789">
    <property type="entry name" value="Sig_transdc_resp-reg_receiver"/>
</dbReference>
<feature type="region of interest" description="Disordered" evidence="4">
    <location>
        <begin position="110"/>
        <end position="132"/>
    </location>
</feature>
<dbReference type="SMART" id="SM00448">
    <property type="entry name" value="REC"/>
    <property type="match status" value="1"/>
</dbReference>
<dbReference type="PANTHER" id="PTHR45339">
    <property type="entry name" value="HYBRID SIGNAL TRANSDUCTION HISTIDINE KINASE J"/>
    <property type="match status" value="1"/>
</dbReference>
<feature type="domain" description="Response regulatory" evidence="5">
    <location>
        <begin position="547"/>
        <end position="661"/>
    </location>
</feature>
<feature type="compositionally biased region" description="Polar residues" evidence="4">
    <location>
        <begin position="479"/>
        <end position="489"/>
    </location>
</feature>
<dbReference type="FunFam" id="3.40.50.2300:FF:000212">
    <property type="entry name" value="Stress response regulator/HFS transcription factor"/>
    <property type="match status" value="1"/>
</dbReference>
<protein>
    <recommendedName>
        <fullName evidence="5">Response regulatory domain-containing protein</fullName>
    </recommendedName>
</protein>
<dbReference type="SUPFAM" id="SSF52172">
    <property type="entry name" value="CheY-like"/>
    <property type="match status" value="1"/>
</dbReference>
<evidence type="ECO:0000313" key="7">
    <source>
        <dbReference type="Proteomes" id="UP000567179"/>
    </source>
</evidence>
<evidence type="ECO:0000256" key="1">
    <source>
        <dbReference type="ARBA" id="ARBA00022553"/>
    </source>
</evidence>
<evidence type="ECO:0000256" key="3">
    <source>
        <dbReference type="PROSITE-ProRule" id="PRU00169"/>
    </source>
</evidence>